<protein>
    <submittedName>
        <fullName evidence="1">DUF2283 domain-containing protein</fullName>
    </submittedName>
</protein>
<accession>A0A848D951</accession>
<evidence type="ECO:0000313" key="1">
    <source>
        <dbReference type="EMBL" id="NMG83053.1"/>
    </source>
</evidence>
<dbReference type="EMBL" id="WNEG01000046">
    <property type="protein sequence ID" value="NMG83053.1"/>
    <property type="molecule type" value="Genomic_DNA"/>
</dbReference>
<gene>
    <name evidence="1" type="ORF">GIS02_02470</name>
</gene>
<evidence type="ECO:0000313" key="2">
    <source>
        <dbReference type="Proteomes" id="UP000606580"/>
    </source>
</evidence>
<sequence>MEAMLKVKTVEALDIDYDRGRDVLYISFGSPTAADDAELLDNDVIVRYRQHRMIGITVPDFSRRS</sequence>
<dbReference type="AlphaFoldDB" id="A0A848D951"/>
<comment type="caution">
    <text evidence="1">The sequence shown here is derived from an EMBL/GenBank/DDBJ whole genome shotgun (WGS) entry which is preliminary data.</text>
</comment>
<dbReference type="InterPro" id="IPR019270">
    <property type="entry name" value="DUF2283"/>
</dbReference>
<organism evidence="1 2">
    <name type="scientific">Candidatus Ethanoperedens thermophilum</name>
    <dbReference type="NCBI Taxonomy" id="2766897"/>
    <lineage>
        <taxon>Archaea</taxon>
        <taxon>Methanobacteriati</taxon>
        <taxon>Methanobacteriota</taxon>
        <taxon>Stenosarchaea group</taxon>
        <taxon>Methanomicrobia</taxon>
        <taxon>Methanosarcinales</taxon>
        <taxon>Methanosarcinales incertae sedis</taxon>
        <taxon>GOM Arc I cluster</taxon>
        <taxon>Candidatus Ethanoperedens</taxon>
    </lineage>
</organism>
<dbReference type="Pfam" id="PF10049">
    <property type="entry name" value="DUF2283"/>
    <property type="match status" value="1"/>
</dbReference>
<reference evidence="1" key="1">
    <citation type="journal article" date="2020" name="MBio">
        <title>'Candidatus Ethanoperedens,' a Thermophilic Genus of Archaea Mediating the Anaerobic Oxidation of Ethane.</title>
        <authorList>
            <person name="Hahn C.J."/>
            <person name="Laso-Perez R."/>
            <person name="Vulcano F."/>
            <person name="Vaziourakis K.M."/>
            <person name="Stokke R."/>
            <person name="Steen I.H."/>
            <person name="Teske A."/>
            <person name="Boetius A."/>
            <person name="Liebeke M."/>
            <person name="Amann R."/>
            <person name="Knittel K."/>
            <person name="Wegener G."/>
        </authorList>
    </citation>
    <scope>NUCLEOTIDE SEQUENCE</scope>
    <source>
        <strain evidence="1">GoM-Arc1-LC-WB58</strain>
    </source>
</reference>
<proteinExistence type="predicted"/>
<name>A0A848D951_9EURY</name>
<dbReference type="Proteomes" id="UP000606580">
    <property type="component" value="Unassembled WGS sequence"/>
</dbReference>